<protein>
    <submittedName>
        <fullName evidence="3">ATP phosphoribosyltransferase</fullName>
    </submittedName>
</protein>
<dbReference type="GO" id="GO:0003879">
    <property type="term" value="F:ATP phosphoribosyltransferase activity"/>
    <property type="evidence" value="ECO:0007669"/>
    <property type="project" value="InterPro"/>
</dbReference>
<dbReference type="GO" id="GO:0000105">
    <property type="term" value="P:L-histidine biosynthetic process"/>
    <property type="evidence" value="ECO:0007669"/>
    <property type="project" value="UniProtKB-UniPathway"/>
</dbReference>
<evidence type="ECO:0000313" key="4">
    <source>
        <dbReference type="Proteomes" id="UP000034489"/>
    </source>
</evidence>
<comment type="caution">
    <text evidence="3">The sequence shown here is derived from an EMBL/GenBank/DDBJ whole genome shotgun (WGS) entry which is preliminary data.</text>
</comment>
<feature type="region of interest" description="Disordered" evidence="1">
    <location>
        <begin position="253"/>
        <end position="281"/>
    </location>
</feature>
<gene>
    <name evidence="3" type="ORF">UT92_C0004G0007</name>
</gene>
<organism evidence="3 4">
    <name type="scientific">Candidatus Curtissbacteria bacterium GW2011_GWA1_40_24</name>
    <dbReference type="NCBI Taxonomy" id="1618406"/>
    <lineage>
        <taxon>Bacteria</taxon>
        <taxon>Candidatus Curtissiibacteriota</taxon>
    </lineage>
</organism>
<name>A0A0G0RZY2_9BACT</name>
<dbReference type="Proteomes" id="UP000034489">
    <property type="component" value="Unassembled WGS sequence"/>
</dbReference>
<evidence type="ECO:0000313" key="3">
    <source>
        <dbReference type="EMBL" id="KKR55571.1"/>
    </source>
</evidence>
<proteinExistence type="predicted"/>
<dbReference type="GO" id="GO:0005737">
    <property type="term" value="C:cytoplasm"/>
    <property type="evidence" value="ECO:0007669"/>
    <property type="project" value="InterPro"/>
</dbReference>
<feature type="domain" description="ATP phosphoribosyltransferase catalytic" evidence="2">
    <location>
        <begin position="55"/>
        <end position="247"/>
    </location>
</feature>
<dbReference type="Gene3D" id="3.40.190.10">
    <property type="entry name" value="Periplasmic binding protein-like II"/>
    <property type="match status" value="2"/>
</dbReference>
<dbReference type="InterPro" id="IPR013820">
    <property type="entry name" value="ATP_PRibTrfase_cat"/>
</dbReference>
<dbReference type="UniPathway" id="UPA00031">
    <property type="reaction ID" value="UER00006"/>
</dbReference>
<dbReference type="SUPFAM" id="SSF53850">
    <property type="entry name" value="Periplasmic binding protein-like II"/>
    <property type="match status" value="1"/>
</dbReference>
<evidence type="ECO:0000256" key="1">
    <source>
        <dbReference type="SAM" id="MobiDB-lite"/>
    </source>
</evidence>
<keyword evidence="3" id="KW-0328">Glycosyltransferase</keyword>
<dbReference type="AlphaFoldDB" id="A0A0G0RZY2"/>
<sequence>MGKCDNIAFPMLRIAVPKSMETTLDHFERAGRPVVFKGGRDVGMTSTGDEVVRLRSYDIPLVVGLTAHVGICGSDVVEERRHHFLKKPEILSEFSYGRQYHEKPPTLDLVARQDEYVSSLKEIPSGSIILTELPHLTREKFEQAHKNVQDFISDGPEDLDEFIGECERSHSVGLVVVHGRIPAMLEHLNGYKVFGVVVNETGSTLRANGLRIVQRLQKIQAQFIADIDALEDTSTRSEIDDLVSVLNEAERTRISGESEATSKVSAEGSQSVGPLLKERAS</sequence>
<dbReference type="Pfam" id="PF01634">
    <property type="entry name" value="HisG"/>
    <property type="match status" value="1"/>
</dbReference>
<evidence type="ECO:0000259" key="2">
    <source>
        <dbReference type="Pfam" id="PF01634"/>
    </source>
</evidence>
<accession>A0A0G0RZY2</accession>
<feature type="compositionally biased region" description="Polar residues" evidence="1">
    <location>
        <begin position="258"/>
        <end position="272"/>
    </location>
</feature>
<dbReference type="EMBL" id="LBYQ01000004">
    <property type="protein sequence ID" value="KKR55571.1"/>
    <property type="molecule type" value="Genomic_DNA"/>
</dbReference>
<reference evidence="3 4" key="1">
    <citation type="journal article" date="2015" name="Nature">
        <title>rRNA introns, odd ribosomes, and small enigmatic genomes across a large radiation of phyla.</title>
        <authorList>
            <person name="Brown C.T."/>
            <person name="Hug L.A."/>
            <person name="Thomas B.C."/>
            <person name="Sharon I."/>
            <person name="Castelle C.J."/>
            <person name="Singh A."/>
            <person name="Wilkins M.J."/>
            <person name="Williams K.H."/>
            <person name="Banfield J.F."/>
        </authorList>
    </citation>
    <scope>NUCLEOTIDE SEQUENCE [LARGE SCALE GENOMIC DNA]</scope>
</reference>
<keyword evidence="3" id="KW-0808">Transferase</keyword>